<dbReference type="Pfam" id="PF08570">
    <property type="entry name" value="DUF1761"/>
    <property type="match status" value="1"/>
</dbReference>
<keyword evidence="1" id="KW-0472">Membrane</keyword>
<comment type="caution">
    <text evidence="2">The sequence shown here is derived from an EMBL/GenBank/DDBJ whole genome shotgun (WGS) entry which is preliminary data.</text>
</comment>
<dbReference type="Proteomes" id="UP000297940">
    <property type="component" value="Unassembled WGS sequence"/>
</dbReference>
<keyword evidence="3" id="KW-1185">Reference proteome</keyword>
<dbReference type="EMBL" id="RQHK01000009">
    <property type="protein sequence ID" value="TGM74415.1"/>
    <property type="molecule type" value="Genomic_DNA"/>
</dbReference>
<feature type="transmembrane region" description="Helical" evidence="1">
    <location>
        <begin position="84"/>
        <end position="105"/>
    </location>
</feature>
<sequence length="138" mass="15385">MLQNLNQLNWVAIVLAFLGYFILGYVWFTILFAKLYRISLGKDNELQKPLAMLFVLGPAICMLFITITTAVLFSALQVRQPIDAFIWGSLVGIGYLSANTVNIAINPNIPKPILYGAISSGYHFVGVNIVSFLLIQRF</sequence>
<dbReference type="InterPro" id="IPR013879">
    <property type="entry name" value="DUF1761"/>
</dbReference>
<feature type="transmembrane region" description="Helical" evidence="1">
    <location>
        <begin position="12"/>
        <end position="33"/>
    </location>
</feature>
<reference evidence="3" key="1">
    <citation type="journal article" date="2019" name="PLoS Negl. Trop. Dis.">
        <title>Revisiting the worldwide diversity of Leptospira species in the environment.</title>
        <authorList>
            <person name="Vincent A.T."/>
            <person name="Schiettekatte O."/>
            <person name="Bourhy P."/>
            <person name="Veyrier F.J."/>
            <person name="Picardeau M."/>
        </authorList>
    </citation>
    <scope>NUCLEOTIDE SEQUENCE [LARGE SCALE GENOMIC DNA]</scope>
    <source>
        <strain evidence="3">201601298</strain>
    </source>
</reference>
<proteinExistence type="predicted"/>
<feature type="transmembrane region" description="Helical" evidence="1">
    <location>
        <begin position="53"/>
        <end position="78"/>
    </location>
</feature>
<name>A0ABY2NZY8_9LEPT</name>
<protein>
    <submittedName>
        <fullName evidence="2">DUF1761 domain-containing protein</fullName>
    </submittedName>
</protein>
<gene>
    <name evidence="2" type="ORF">EHR01_10475</name>
</gene>
<organism evidence="2 3">
    <name type="scientific">Leptospira mtsangambouensis</name>
    <dbReference type="NCBI Taxonomy" id="2484912"/>
    <lineage>
        <taxon>Bacteria</taxon>
        <taxon>Pseudomonadati</taxon>
        <taxon>Spirochaetota</taxon>
        <taxon>Spirochaetia</taxon>
        <taxon>Leptospirales</taxon>
        <taxon>Leptospiraceae</taxon>
        <taxon>Leptospira</taxon>
    </lineage>
</organism>
<keyword evidence="1" id="KW-0812">Transmembrane</keyword>
<accession>A0ABY2NZY8</accession>
<evidence type="ECO:0000256" key="1">
    <source>
        <dbReference type="SAM" id="Phobius"/>
    </source>
</evidence>
<keyword evidence="1" id="KW-1133">Transmembrane helix</keyword>
<evidence type="ECO:0000313" key="3">
    <source>
        <dbReference type="Proteomes" id="UP000297940"/>
    </source>
</evidence>
<evidence type="ECO:0000313" key="2">
    <source>
        <dbReference type="EMBL" id="TGM74415.1"/>
    </source>
</evidence>
<dbReference type="RefSeq" id="WP_135694741.1">
    <property type="nucleotide sequence ID" value="NZ_RQHK01000009.1"/>
</dbReference>
<feature type="transmembrane region" description="Helical" evidence="1">
    <location>
        <begin position="112"/>
        <end position="135"/>
    </location>
</feature>